<organism evidence="2 3">
    <name type="scientific">Blastomyces gilchristii (strain SLH14081)</name>
    <name type="common">Blastomyces dermatitidis</name>
    <dbReference type="NCBI Taxonomy" id="559298"/>
    <lineage>
        <taxon>Eukaryota</taxon>
        <taxon>Fungi</taxon>
        <taxon>Dikarya</taxon>
        <taxon>Ascomycota</taxon>
        <taxon>Pezizomycotina</taxon>
        <taxon>Eurotiomycetes</taxon>
        <taxon>Eurotiomycetidae</taxon>
        <taxon>Onygenales</taxon>
        <taxon>Ajellomycetaceae</taxon>
        <taxon>Blastomyces</taxon>
    </lineage>
</organism>
<evidence type="ECO:0000256" key="1">
    <source>
        <dbReference type="SAM" id="MobiDB-lite"/>
    </source>
</evidence>
<dbReference type="Proteomes" id="UP000002038">
    <property type="component" value="Unassembled WGS sequence"/>
</dbReference>
<accession>A0A179UL89</accession>
<gene>
    <name evidence="2" type="ORF">BDBG_16931</name>
</gene>
<feature type="region of interest" description="Disordered" evidence="1">
    <location>
        <begin position="1"/>
        <end position="26"/>
    </location>
</feature>
<sequence length="74" mass="8104">MTAYPVKSRQHGPQVSGSGKRHPGQNLCRTGGFSTLKDGIAYWTLTPMLQLADLSLKLADLLVFPNQLCTVLDF</sequence>
<protein>
    <submittedName>
        <fullName evidence="2">Uncharacterized protein</fullName>
    </submittedName>
</protein>
<dbReference type="EMBL" id="GG657453">
    <property type="protein sequence ID" value="OAT07989.1"/>
    <property type="molecule type" value="Genomic_DNA"/>
</dbReference>
<evidence type="ECO:0000313" key="3">
    <source>
        <dbReference type="Proteomes" id="UP000002038"/>
    </source>
</evidence>
<dbReference type="AlphaFoldDB" id="A0A179UL89"/>
<name>A0A179UL89_BLAGS</name>
<reference evidence="3" key="1">
    <citation type="journal article" date="2015" name="PLoS Genet.">
        <title>The dynamic genome and transcriptome of the human fungal pathogen Blastomyces and close relative Emmonsia.</title>
        <authorList>
            <person name="Munoz J.F."/>
            <person name="Gauthier G.M."/>
            <person name="Desjardins C.A."/>
            <person name="Gallo J.E."/>
            <person name="Holder J."/>
            <person name="Sullivan T.D."/>
            <person name="Marty A.J."/>
            <person name="Carmen J.C."/>
            <person name="Chen Z."/>
            <person name="Ding L."/>
            <person name="Gujja S."/>
            <person name="Magrini V."/>
            <person name="Misas E."/>
            <person name="Mitreva M."/>
            <person name="Priest M."/>
            <person name="Saif S."/>
            <person name="Whiston E.A."/>
            <person name="Young S."/>
            <person name="Zeng Q."/>
            <person name="Goldman W.E."/>
            <person name="Mardis E.R."/>
            <person name="Taylor J.W."/>
            <person name="McEwen J.G."/>
            <person name="Clay O.K."/>
            <person name="Klein B.S."/>
            <person name="Cuomo C.A."/>
        </authorList>
    </citation>
    <scope>NUCLEOTIDE SEQUENCE [LARGE SCALE GENOMIC DNA]</scope>
    <source>
        <strain evidence="3">SLH14081</strain>
    </source>
</reference>
<keyword evidence="3" id="KW-1185">Reference proteome</keyword>
<dbReference type="KEGG" id="bgh:BDBG_16931"/>
<proteinExistence type="predicted"/>
<evidence type="ECO:0000313" key="2">
    <source>
        <dbReference type="EMBL" id="OAT07989.1"/>
    </source>
</evidence>
<dbReference type="RefSeq" id="XP_031578065.1">
    <property type="nucleotide sequence ID" value="XM_031724783.1"/>
</dbReference>
<dbReference type="VEuPathDB" id="FungiDB:BDBG_16931"/>
<dbReference type="GeneID" id="42528871"/>